<evidence type="ECO:0000313" key="2">
    <source>
        <dbReference type="EMBL" id="AGK58686.1"/>
    </source>
</evidence>
<gene>
    <name evidence="2" type="ORF">HYPDE_35073</name>
</gene>
<dbReference type="KEGG" id="hdt:HYPDE_35073"/>
<sequence length="106" mass="11441">MKPDLFRPRAAARPVLSSAARTGSCALPRMRRLSLEVLMLKGWKTLAFNAALAVLGVLQAADWVDLLGSEKAGIAVTVIGIIGAVLRFLTDTPAMKSSWPLRPDKR</sequence>
<name>N0BDV7_9HYPH</name>
<keyword evidence="1" id="KW-0472">Membrane</keyword>
<evidence type="ECO:0000313" key="3">
    <source>
        <dbReference type="Proteomes" id="UP000005952"/>
    </source>
</evidence>
<accession>N0BDV7</accession>
<dbReference type="STRING" id="670307.HYPDE_35073"/>
<keyword evidence="3" id="KW-1185">Reference proteome</keyword>
<dbReference type="AlphaFoldDB" id="N0BDV7"/>
<feature type="transmembrane region" description="Helical" evidence="1">
    <location>
        <begin position="38"/>
        <end position="60"/>
    </location>
</feature>
<keyword evidence="1" id="KW-0812">Transmembrane</keyword>
<keyword evidence="1" id="KW-1133">Transmembrane helix</keyword>
<organism evidence="2 3">
    <name type="scientific">Hyphomicrobium denitrificans 1NES1</name>
    <dbReference type="NCBI Taxonomy" id="670307"/>
    <lineage>
        <taxon>Bacteria</taxon>
        <taxon>Pseudomonadati</taxon>
        <taxon>Pseudomonadota</taxon>
        <taxon>Alphaproteobacteria</taxon>
        <taxon>Hyphomicrobiales</taxon>
        <taxon>Hyphomicrobiaceae</taxon>
        <taxon>Hyphomicrobium</taxon>
    </lineage>
</organism>
<reference evidence="2 3" key="1">
    <citation type="journal article" date="2013" name="Genome Announc.">
        <title>Genome sequences for three denitrifying bacterial strains isolated from a uranium- and nitrate-contaminated subsurface environment.</title>
        <authorList>
            <person name="Venkatramanan R."/>
            <person name="Prakash O."/>
            <person name="Woyke T."/>
            <person name="Chain P."/>
            <person name="Goodwin L.A."/>
            <person name="Watson D."/>
            <person name="Brooks S."/>
            <person name="Kostka J.E."/>
            <person name="Green S.J."/>
        </authorList>
    </citation>
    <scope>NUCLEOTIDE SEQUENCE [LARGE SCALE GENOMIC DNA]</scope>
    <source>
        <strain evidence="2 3">1NES1</strain>
    </source>
</reference>
<protein>
    <submittedName>
        <fullName evidence="2">Uncharacterized protein</fullName>
    </submittedName>
</protein>
<dbReference type="Proteomes" id="UP000005952">
    <property type="component" value="Chromosome"/>
</dbReference>
<dbReference type="HOGENOM" id="CLU_2219540_0_0_5"/>
<feature type="transmembrane region" description="Helical" evidence="1">
    <location>
        <begin position="72"/>
        <end position="89"/>
    </location>
</feature>
<proteinExistence type="predicted"/>
<dbReference type="EMBL" id="CP005587">
    <property type="protein sequence ID" value="AGK58686.1"/>
    <property type="molecule type" value="Genomic_DNA"/>
</dbReference>
<evidence type="ECO:0000256" key="1">
    <source>
        <dbReference type="SAM" id="Phobius"/>
    </source>
</evidence>